<proteinExistence type="predicted"/>
<dbReference type="RefSeq" id="WP_264900176.1">
    <property type="nucleotide sequence ID" value="NZ_JAPDVH010000001.1"/>
</dbReference>
<comment type="caution">
    <text evidence="2">The sequence shown here is derived from an EMBL/GenBank/DDBJ whole genome shotgun (WGS) entry which is preliminary data.</text>
</comment>
<dbReference type="AlphaFoldDB" id="A0AAW5URQ4"/>
<keyword evidence="1" id="KW-0812">Transmembrane</keyword>
<protein>
    <submittedName>
        <fullName evidence="2">Uncharacterized protein</fullName>
    </submittedName>
</protein>
<dbReference type="Proteomes" id="UP001209168">
    <property type="component" value="Unassembled WGS sequence"/>
</dbReference>
<keyword evidence="1" id="KW-0472">Membrane</keyword>
<evidence type="ECO:0000313" key="2">
    <source>
        <dbReference type="EMBL" id="MCW4155131.1"/>
    </source>
</evidence>
<feature type="transmembrane region" description="Helical" evidence="1">
    <location>
        <begin position="165"/>
        <end position="186"/>
    </location>
</feature>
<gene>
    <name evidence="2" type="ORF">ONT23_06140</name>
</gene>
<evidence type="ECO:0000256" key="1">
    <source>
        <dbReference type="SAM" id="Phobius"/>
    </source>
</evidence>
<name>A0AAW5URQ4_9BACT</name>
<reference evidence="2" key="1">
    <citation type="submission" date="2022-11" db="EMBL/GenBank/DDBJ databases">
        <title>Genomic repertoires linked with pathogenic potency of arthritogenic Prevotella copri isolated from the gut of rheumatoid arthritis patients.</title>
        <authorList>
            <person name="Nii T."/>
            <person name="Maeda Y."/>
            <person name="Motooka D."/>
            <person name="Naito M."/>
            <person name="Matsumoto Y."/>
            <person name="Ogawa T."/>
            <person name="Oguro-Igashira E."/>
            <person name="Kishikawa T."/>
            <person name="Yamashita M."/>
            <person name="Koizumi S."/>
            <person name="Kurakawa T."/>
            <person name="Okumura R."/>
            <person name="Kayama H."/>
            <person name="Murakami M."/>
            <person name="Sakaguchi T."/>
            <person name="Das B."/>
            <person name="Nakamura S."/>
            <person name="Okada Y."/>
            <person name="Kumanogoh A."/>
            <person name="Takeda K."/>
        </authorList>
    </citation>
    <scope>NUCLEOTIDE SEQUENCE</scope>
    <source>
        <strain evidence="2">H012_8</strain>
    </source>
</reference>
<feature type="transmembrane region" description="Helical" evidence="1">
    <location>
        <begin position="44"/>
        <end position="62"/>
    </location>
</feature>
<feature type="transmembrane region" description="Helical" evidence="1">
    <location>
        <begin position="68"/>
        <end position="89"/>
    </location>
</feature>
<accession>A0AAW5URQ4</accession>
<sequence>MEKIISNKAASFASMGLARYALERADLRASSILEQYRKSTDRNYTLAGFIMTVFMALTAFLATEKMTLMLMAITLPLWVGTGAALLILFCKVMWVHDFMASGDDAAMMLRDDLVDVAMNKGLQNEGKANDEYLHHLVISSIRRTHNATEHNRACLNRRNRHVKRAMTAIIASVIVSATTTVIMLALSSLGVLPVT</sequence>
<dbReference type="EMBL" id="JAPDVH010000001">
    <property type="protein sequence ID" value="MCW4155131.1"/>
    <property type="molecule type" value="Genomic_DNA"/>
</dbReference>
<evidence type="ECO:0000313" key="3">
    <source>
        <dbReference type="Proteomes" id="UP001209168"/>
    </source>
</evidence>
<keyword evidence="1" id="KW-1133">Transmembrane helix</keyword>
<organism evidence="2 3">
    <name type="scientific">Segatella copri</name>
    <dbReference type="NCBI Taxonomy" id="165179"/>
    <lineage>
        <taxon>Bacteria</taxon>
        <taxon>Pseudomonadati</taxon>
        <taxon>Bacteroidota</taxon>
        <taxon>Bacteroidia</taxon>
        <taxon>Bacteroidales</taxon>
        <taxon>Prevotellaceae</taxon>
        <taxon>Segatella</taxon>
    </lineage>
</organism>